<evidence type="ECO:0000256" key="1">
    <source>
        <dbReference type="SAM" id="MobiDB-lite"/>
    </source>
</evidence>
<evidence type="ECO:0000259" key="2">
    <source>
        <dbReference type="Pfam" id="PF09353"/>
    </source>
</evidence>
<dbReference type="Pfam" id="PF05721">
    <property type="entry name" value="PhyH"/>
    <property type="match status" value="1"/>
</dbReference>
<dbReference type="PANTHER" id="PTHR35509:SF4">
    <property type="entry name" value="DUF1995 DOMAIN-CONTAINING PROTEIN"/>
    <property type="match status" value="1"/>
</dbReference>
<gene>
    <name evidence="3" type="ORF">Rsub_06097</name>
</gene>
<dbReference type="AlphaFoldDB" id="A0A2V0P9J5"/>
<dbReference type="InParanoid" id="A0A2V0P9J5"/>
<dbReference type="InterPro" id="IPR008775">
    <property type="entry name" value="Phytyl_CoA_dOase-like"/>
</dbReference>
<dbReference type="SUPFAM" id="SSF51197">
    <property type="entry name" value="Clavaminate synthase-like"/>
    <property type="match status" value="1"/>
</dbReference>
<dbReference type="EMBL" id="BDRX01000044">
    <property type="protein sequence ID" value="GBF93765.1"/>
    <property type="molecule type" value="Genomic_DNA"/>
</dbReference>
<feature type="domain" description="DUF1995" evidence="2">
    <location>
        <begin position="414"/>
        <end position="620"/>
    </location>
</feature>
<feature type="compositionally biased region" description="Low complexity" evidence="1">
    <location>
        <begin position="29"/>
        <end position="46"/>
    </location>
</feature>
<dbReference type="InterPro" id="IPR053021">
    <property type="entry name" value="Chloroplast_ADK"/>
</dbReference>
<proteinExistence type="predicted"/>
<dbReference type="OrthoDB" id="8026949at2759"/>
<feature type="compositionally biased region" description="Polar residues" evidence="1">
    <location>
        <begin position="1"/>
        <end position="13"/>
    </location>
</feature>
<comment type="caution">
    <text evidence="3">The sequence shown here is derived from an EMBL/GenBank/DDBJ whole genome shotgun (WGS) entry which is preliminary data.</text>
</comment>
<dbReference type="Proteomes" id="UP000247498">
    <property type="component" value="Unassembled WGS sequence"/>
</dbReference>
<protein>
    <submittedName>
        <fullName evidence="3">Oxigenase</fullName>
    </submittedName>
</protein>
<dbReference type="Pfam" id="PF09353">
    <property type="entry name" value="DUF1995"/>
    <property type="match status" value="1"/>
</dbReference>
<accession>A0A2V0P9J5</accession>
<dbReference type="PANTHER" id="PTHR35509">
    <property type="entry name" value="DOMAIN PROTEIN, PUTATIVE (DUF1995)-RELATED"/>
    <property type="match status" value="1"/>
</dbReference>
<sequence>MQVSRRAANASQITTAAPPLAPPRRRRPGAPSAPTAAAAAAAQQAAAGGGGTGRRRGADTRSQRRHPTPAAPPAAGASGGAGGAAPLRLADTQLLRWEREGWLVTRRCLPAGKVEALRPDVEAAIESRKLDALRHRVRVLCAGVDPASVSSAEQALRLIRRRGTDALGFLQFFNLHRESEAVRRVALGARLAGVAAQLLGAKRVRLFQDAVFLKEPGFDATNWHSDLRMTPLDTNSYVTAWVPLRPIAGGDSDSGLEFASGSHRDFALPFWHDVSRVGDLGARGYRLEGAGAMACGDVSWHHGWTLHTAGPQPPGSAPRLALAVSYFADGARLLDAGGDASIRRENLHDEDAEGHGAWLAERKTAMRRYSAFSGSAKGRSALPCAAGPRPRALRLAVRANAGEKPPVLQQSGVPTTPERQVAQAAAAVQSAWEAGVTRQRVELLLPLIGATDLDDWPGGIRQQFKAALPLVEQLLRSLKQLEGLKGPLKAEIWDDGDAVGAWCGESGLGAVLFPTAPTLERLQKLAASSKLLLIINPQWEVQAGMTSDFGFGDRKRQRLEFVDSFPDTYCLKQIRVQGDEVRVLYAHPGQWRVFVVPRGGDTPKLLASRGARPTYKEIEEILKTAYPEAAVNKNWFDRLRDEAAWVQDSLKQQPPRQ</sequence>
<keyword evidence="4" id="KW-1185">Reference proteome</keyword>
<organism evidence="3 4">
    <name type="scientific">Raphidocelis subcapitata</name>
    <dbReference type="NCBI Taxonomy" id="307507"/>
    <lineage>
        <taxon>Eukaryota</taxon>
        <taxon>Viridiplantae</taxon>
        <taxon>Chlorophyta</taxon>
        <taxon>core chlorophytes</taxon>
        <taxon>Chlorophyceae</taxon>
        <taxon>CS clade</taxon>
        <taxon>Sphaeropleales</taxon>
        <taxon>Selenastraceae</taxon>
        <taxon>Raphidocelis</taxon>
    </lineage>
</organism>
<reference evidence="3 4" key="1">
    <citation type="journal article" date="2018" name="Sci. Rep.">
        <title>Raphidocelis subcapitata (=Pseudokirchneriella subcapitata) provides an insight into genome evolution and environmental adaptations in the Sphaeropleales.</title>
        <authorList>
            <person name="Suzuki S."/>
            <person name="Yamaguchi H."/>
            <person name="Nakajima N."/>
            <person name="Kawachi M."/>
        </authorList>
    </citation>
    <scope>NUCLEOTIDE SEQUENCE [LARGE SCALE GENOMIC DNA]</scope>
    <source>
        <strain evidence="3 4">NIES-35</strain>
    </source>
</reference>
<name>A0A2V0P9J5_9CHLO</name>
<dbReference type="Gene3D" id="2.60.120.620">
    <property type="entry name" value="q2cbj1_9rhob like domain"/>
    <property type="match status" value="1"/>
</dbReference>
<feature type="region of interest" description="Disordered" evidence="1">
    <location>
        <begin position="1"/>
        <end position="85"/>
    </location>
</feature>
<evidence type="ECO:0000313" key="4">
    <source>
        <dbReference type="Proteomes" id="UP000247498"/>
    </source>
</evidence>
<dbReference type="InterPro" id="IPR018962">
    <property type="entry name" value="DUF1995"/>
</dbReference>
<evidence type="ECO:0000313" key="3">
    <source>
        <dbReference type="EMBL" id="GBF93765.1"/>
    </source>
</evidence>